<dbReference type="RefSeq" id="WP_350403488.1">
    <property type="nucleotide sequence ID" value="NZ_JBELOE010000302.1"/>
</dbReference>
<accession>A0ABV1RNC3</accession>
<dbReference type="Pfam" id="PF08668">
    <property type="entry name" value="HDOD"/>
    <property type="match status" value="1"/>
</dbReference>
<dbReference type="Proteomes" id="UP001467690">
    <property type="component" value="Unassembled WGS sequence"/>
</dbReference>
<proteinExistence type="predicted"/>
<evidence type="ECO:0000313" key="3">
    <source>
        <dbReference type="Proteomes" id="UP001467690"/>
    </source>
</evidence>
<dbReference type="InterPro" id="IPR013976">
    <property type="entry name" value="HDOD"/>
</dbReference>
<gene>
    <name evidence="2" type="ORF">ABS311_21450</name>
</gene>
<reference evidence="2 3" key="1">
    <citation type="submission" date="2024-06" db="EMBL/GenBank/DDBJ databases">
        <authorList>
            <person name="Chen R.Y."/>
        </authorList>
    </citation>
    <scope>NUCLEOTIDE SEQUENCE [LARGE SCALE GENOMIC DNA]</scope>
    <source>
        <strain evidence="2 3">D2</strain>
    </source>
</reference>
<evidence type="ECO:0000313" key="2">
    <source>
        <dbReference type="EMBL" id="MER2494443.1"/>
    </source>
</evidence>
<dbReference type="EMBL" id="JBELOE010000302">
    <property type="protein sequence ID" value="MER2494443.1"/>
    <property type="molecule type" value="Genomic_DNA"/>
</dbReference>
<dbReference type="Gene3D" id="1.10.3210.10">
    <property type="entry name" value="Hypothetical protein af1432"/>
    <property type="match status" value="1"/>
</dbReference>
<sequence>MAQAVDKHKLEIALNGFSIPPRPELLIALQQEIDSGEPDVKYIGKLISQDIAIAGFLLKVVNSPVFARRQHIDSAAQACLVLGAEKILLFVRSILIRYQIGTQKADLFLDTLWDSSNKLAEACVAICQYMQLDFPDEAYTIGMFHNTGMAILYSKNADYPKVLTDAYSQELLTISEYEEVTYSVAHELLSFLVAESWGLSHEVCNVLAYHHSVNAIYTTGNYIEKEMLSVLKLAEHMLELGKWLTGYEVDYEWQRCSDAVLDTLEIELFQLPDIGEYLENLGIRNKYSML</sequence>
<dbReference type="PANTHER" id="PTHR33525">
    <property type="match status" value="1"/>
</dbReference>
<dbReference type="InterPro" id="IPR052340">
    <property type="entry name" value="RNase_Y/CdgJ"/>
</dbReference>
<evidence type="ECO:0000259" key="1">
    <source>
        <dbReference type="PROSITE" id="PS51833"/>
    </source>
</evidence>
<keyword evidence="3" id="KW-1185">Reference proteome</keyword>
<dbReference type="PROSITE" id="PS51833">
    <property type="entry name" value="HDOD"/>
    <property type="match status" value="1"/>
</dbReference>
<feature type="domain" description="HDOD" evidence="1">
    <location>
        <begin position="19"/>
        <end position="213"/>
    </location>
</feature>
<protein>
    <submittedName>
        <fullName evidence="2">HDOD domain-containing protein</fullName>
    </submittedName>
</protein>
<dbReference type="PANTHER" id="PTHR33525:SF6">
    <property type="entry name" value="HDOD DOMAIN-CONTAINING PROTEIN"/>
    <property type="match status" value="1"/>
</dbReference>
<dbReference type="SUPFAM" id="SSF109604">
    <property type="entry name" value="HD-domain/PDEase-like"/>
    <property type="match status" value="1"/>
</dbReference>
<name>A0ABV1RNC3_9ALTE</name>
<organism evidence="2 3">
    <name type="scientific">Catenovulum sediminis</name>
    <dbReference type="NCBI Taxonomy" id="1740262"/>
    <lineage>
        <taxon>Bacteria</taxon>
        <taxon>Pseudomonadati</taxon>
        <taxon>Pseudomonadota</taxon>
        <taxon>Gammaproteobacteria</taxon>
        <taxon>Alteromonadales</taxon>
        <taxon>Alteromonadaceae</taxon>
        <taxon>Catenovulum</taxon>
    </lineage>
</organism>
<comment type="caution">
    <text evidence="2">The sequence shown here is derived from an EMBL/GenBank/DDBJ whole genome shotgun (WGS) entry which is preliminary data.</text>
</comment>